<sequence>MPDSPERTALYRLYDADERLLYVGITSNPKARMAHHATSKPWWSTVITRETEWFDTREAATAAEVSAILAEKPVHNRTHNPVPSPLLALLPVVEHEPLRPRLQQVERDERSAAQRVAADLRALIMSGEIPLGSKLPTTAEFIEQYRISNVTVQRALVILKAEGLAIGKSGAGVFVTSPTPDNFNDPQHHVVTVVGAGDTTPPQQVAEVLGVASSDRVWREVQITSVDAWPIRMTTAYRCSNAAVVGVEGTDQLTVRVPTTAELITLNLPDEVPVMRTFRIVRGENGKPVEVQIVIEPGHLCQQRYGALDRGRL</sequence>
<comment type="caution">
    <text evidence="6">The sequence shown here is derived from an EMBL/GenBank/DDBJ whole genome shotgun (WGS) entry which is preliminary data.</text>
</comment>
<dbReference type="PROSITE" id="PS50164">
    <property type="entry name" value="GIY_YIG"/>
    <property type="match status" value="1"/>
</dbReference>
<dbReference type="InterPro" id="IPR000524">
    <property type="entry name" value="Tscrpt_reg_HTH_GntR"/>
</dbReference>
<dbReference type="RefSeq" id="WP_344087884.1">
    <property type="nucleotide sequence ID" value="NZ_BAAAHB010000011.1"/>
</dbReference>
<evidence type="ECO:0000259" key="5">
    <source>
        <dbReference type="PROSITE" id="PS50949"/>
    </source>
</evidence>
<dbReference type="Gene3D" id="3.40.1410.10">
    <property type="entry name" value="Chorismate lyase-like"/>
    <property type="match status" value="1"/>
</dbReference>
<keyword evidence="7" id="KW-1185">Reference proteome</keyword>
<dbReference type="InterPro" id="IPR028978">
    <property type="entry name" value="Chorismate_lyase_/UTRA_dom_sf"/>
</dbReference>
<protein>
    <recommendedName>
        <fullName evidence="8">GntR family transcriptional regulator</fullName>
    </recommendedName>
</protein>
<dbReference type="SMART" id="SM00345">
    <property type="entry name" value="HTH_GNTR"/>
    <property type="match status" value="1"/>
</dbReference>
<dbReference type="InterPro" id="IPR036390">
    <property type="entry name" value="WH_DNA-bd_sf"/>
</dbReference>
<dbReference type="SUPFAM" id="SSF64288">
    <property type="entry name" value="Chorismate lyase-like"/>
    <property type="match status" value="1"/>
</dbReference>
<dbReference type="Pfam" id="PF01541">
    <property type="entry name" value="GIY-YIG"/>
    <property type="match status" value="1"/>
</dbReference>
<dbReference type="InterPro" id="IPR036388">
    <property type="entry name" value="WH-like_DNA-bd_sf"/>
</dbReference>
<dbReference type="InterPro" id="IPR035901">
    <property type="entry name" value="GIY-YIG_endonuc_sf"/>
</dbReference>
<dbReference type="CDD" id="cd07377">
    <property type="entry name" value="WHTH_GntR"/>
    <property type="match status" value="1"/>
</dbReference>
<dbReference type="Proteomes" id="UP001499895">
    <property type="component" value="Unassembled WGS sequence"/>
</dbReference>
<dbReference type="PANTHER" id="PTHR44846:SF17">
    <property type="entry name" value="GNTR-FAMILY TRANSCRIPTIONAL REGULATOR"/>
    <property type="match status" value="1"/>
</dbReference>
<dbReference type="Pfam" id="PF00392">
    <property type="entry name" value="GntR"/>
    <property type="match status" value="1"/>
</dbReference>
<evidence type="ECO:0000313" key="6">
    <source>
        <dbReference type="EMBL" id="GAA0454020.1"/>
    </source>
</evidence>
<dbReference type="InterPro" id="IPR050679">
    <property type="entry name" value="Bact_HTH_transcr_reg"/>
</dbReference>
<organism evidence="6 7">
    <name type="scientific">Streptomyces stramineus</name>
    <dbReference type="NCBI Taxonomy" id="173861"/>
    <lineage>
        <taxon>Bacteria</taxon>
        <taxon>Bacillati</taxon>
        <taxon>Actinomycetota</taxon>
        <taxon>Actinomycetes</taxon>
        <taxon>Kitasatosporales</taxon>
        <taxon>Streptomycetaceae</taxon>
        <taxon>Streptomyces</taxon>
    </lineage>
</organism>
<dbReference type="InterPro" id="IPR000305">
    <property type="entry name" value="GIY-YIG_endonuc"/>
</dbReference>
<gene>
    <name evidence="6" type="ORF">GCM10009544_15990</name>
</gene>
<dbReference type="EMBL" id="BAAAHB010000011">
    <property type="protein sequence ID" value="GAA0454020.1"/>
    <property type="molecule type" value="Genomic_DNA"/>
</dbReference>
<dbReference type="SUPFAM" id="SSF46785">
    <property type="entry name" value="Winged helix' DNA-binding domain"/>
    <property type="match status" value="1"/>
</dbReference>
<proteinExistence type="predicted"/>
<feature type="domain" description="GIY-YIG" evidence="4">
    <location>
        <begin position="6"/>
        <end position="85"/>
    </location>
</feature>
<accession>A0ABN0ZNT3</accession>
<evidence type="ECO:0000256" key="2">
    <source>
        <dbReference type="ARBA" id="ARBA00023125"/>
    </source>
</evidence>
<dbReference type="SUPFAM" id="SSF82771">
    <property type="entry name" value="GIY-YIG endonuclease"/>
    <property type="match status" value="1"/>
</dbReference>
<reference evidence="6 7" key="1">
    <citation type="journal article" date="2019" name="Int. J. Syst. Evol. Microbiol.">
        <title>The Global Catalogue of Microorganisms (GCM) 10K type strain sequencing project: providing services to taxonomists for standard genome sequencing and annotation.</title>
        <authorList>
            <consortium name="The Broad Institute Genomics Platform"/>
            <consortium name="The Broad Institute Genome Sequencing Center for Infectious Disease"/>
            <person name="Wu L."/>
            <person name="Ma J."/>
        </authorList>
    </citation>
    <scope>NUCLEOTIDE SEQUENCE [LARGE SCALE GENOMIC DNA]</scope>
    <source>
        <strain evidence="6 7">JCM 10649</strain>
    </source>
</reference>
<keyword evidence="3" id="KW-0804">Transcription</keyword>
<keyword evidence="1" id="KW-0805">Transcription regulation</keyword>
<dbReference type="CDD" id="cd00719">
    <property type="entry name" value="GIY-YIG_SF"/>
    <property type="match status" value="1"/>
</dbReference>
<dbReference type="Gene3D" id="1.10.10.10">
    <property type="entry name" value="Winged helix-like DNA-binding domain superfamily/Winged helix DNA-binding domain"/>
    <property type="match status" value="1"/>
</dbReference>
<keyword evidence="2" id="KW-0238">DNA-binding</keyword>
<evidence type="ECO:0000259" key="4">
    <source>
        <dbReference type="PROSITE" id="PS50164"/>
    </source>
</evidence>
<feature type="domain" description="HTH gntR-type" evidence="5">
    <location>
        <begin position="110"/>
        <end position="178"/>
    </location>
</feature>
<name>A0ABN0ZNT3_9ACTN</name>
<evidence type="ECO:0000256" key="1">
    <source>
        <dbReference type="ARBA" id="ARBA00023015"/>
    </source>
</evidence>
<dbReference type="PANTHER" id="PTHR44846">
    <property type="entry name" value="MANNOSYL-D-GLYCERATE TRANSPORT/METABOLISM SYSTEM REPRESSOR MNGR-RELATED"/>
    <property type="match status" value="1"/>
</dbReference>
<dbReference type="PROSITE" id="PS50949">
    <property type="entry name" value="HTH_GNTR"/>
    <property type="match status" value="1"/>
</dbReference>
<evidence type="ECO:0008006" key="8">
    <source>
        <dbReference type="Google" id="ProtNLM"/>
    </source>
</evidence>
<evidence type="ECO:0000313" key="7">
    <source>
        <dbReference type="Proteomes" id="UP001499895"/>
    </source>
</evidence>
<evidence type="ECO:0000256" key="3">
    <source>
        <dbReference type="ARBA" id="ARBA00023163"/>
    </source>
</evidence>